<feature type="transmembrane region" description="Helical" evidence="1">
    <location>
        <begin position="112"/>
        <end position="129"/>
    </location>
</feature>
<accession>A0ABN1IN49</accession>
<keyword evidence="1" id="KW-1133">Transmembrane helix</keyword>
<dbReference type="EMBL" id="BAAACF010000001">
    <property type="protein sequence ID" value="GAA0717815.1"/>
    <property type="molecule type" value="Genomic_DNA"/>
</dbReference>
<gene>
    <name evidence="2" type="ORF">GCM10008905_03780</name>
</gene>
<evidence type="ECO:0000313" key="2">
    <source>
        <dbReference type="EMBL" id="GAA0717815.1"/>
    </source>
</evidence>
<dbReference type="PANTHER" id="PTHR37308:SF1">
    <property type="entry name" value="POLYPRENYL-PHOSPHATE TRANSPORTER"/>
    <property type="match status" value="1"/>
</dbReference>
<keyword evidence="1" id="KW-0812">Transmembrane</keyword>
<dbReference type="InterPro" id="IPR007163">
    <property type="entry name" value="VCA0040-like"/>
</dbReference>
<comment type="caution">
    <text evidence="2">The sequence shown here is derived from an EMBL/GenBank/DDBJ whole genome shotgun (WGS) entry which is preliminary data.</text>
</comment>
<dbReference type="RefSeq" id="WP_343765922.1">
    <property type="nucleotide sequence ID" value="NZ_BAAACF010000001.1"/>
</dbReference>
<name>A0ABN1IN49_9CLOT</name>
<feature type="transmembrane region" description="Helical" evidence="1">
    <location>
        <begin position="222"/>
        <end position="240"/>
    </location>
</feature>
<keyword evidence="1" id="KW-0472">Membrane</keyword>
<dbReference type="Pfam" id="PF04018">
    <property type="entry name" value="VCA0040-like"/>
    <property type="match status" value="1"/>
</dbReference>
<feature type="transmembrane region" description="Helical" evidence="1">
    <location>
        <begin position="82"/>
        <end position="100"/>
    </location>
</feature>
<proteinExistence type="predicted"/>
<evidence type="ECO:0000313" key="3">
    <source>
        <dbReference type="Proteomes" id="UP001500339"/>
    </source>
</evidence>
<dbReference type="PANTHER" id="PTHR37308">
    <property type="entry name" value="INTEGRAL MEMBRANE PROTEIN"/>
    <property type="match status" value="1"/>
</dbReference>
<evidence type="ECO:0000256" key="1">
    <source>
        <dbReference type="SAM" id="Phobius"/>
    </source>
</evidence>
<reference evidence="2 3" key="1">
    <citation type="journal article" date="2019" name="Int. J. Syst. Evol. Microbiol.">
        <title>The Global Catalogue of Microorganisms (GCM) 10K type strain sequencing project: providing services to taxonomists for standard genome sequencing and annotation.</title>
        <authorList>
            <consortium name="The Broad Institute Genomics Platform"/>
            <consortium name="The Broad Institute Genome Sequencing Center for Infectious Disease"/>
            <person name="Wu L."/>
            <person name="Ma J."/>
        </authorList>
    </citation>
    <scope>NUCLEOTIDE SEQUENCE [LARGE SCALE GENOMIC DNA]</scope>
    <source>
        <strain evidence="2 3">JCM 1405</strain>
    </source>
</reference>
<feature type="transmembrane region" description="Helical" evidence="1">
    <location>
        <begin position="246"/>
        <end position="264"/>
    </location>
</feature>
<dbReference type="Proteomes" id="UP001500339">
    <property type="component" value="Unassembled WGS sequence"/>
</dbReference>
<organism evidence="2 3">
    <name type="scientific">Clostridium malenominatum</name>
    <dbReference type="NCBI Taxonomy" id="1539"/>
    <lineage>
        <taxon>Bacteria</taxon>
        <taxon>Bacillati</taxon>
        <taxon>Bacillota</taxon>
        <taxon>Clostridia</taxon>
        <taxon>Eubacteriales</taxon>
        <taxon>Clostridiaceae</taxon>
        <taxon>Clostridium</taxon>
    </lineage>
</organism>
<protein>
    <submittedName>
        <fullName evidence="2">DUF368 domain-containing protein</fullName>
    </submittedName>
</protein>
<feature type="transmembrane region" description="Helical" evidence="1">
    <location>
        <begin position="54"/>
        <end position="70"/>
    </location>
</feature>
<keyword evidence="3" id="KW-1185">Reference proteome</keyword>
<feature type="transmembrane region" description="Helical" evidence="1">
    <location>
        <begin position="191"/>
        <end position="210"/>
    </location>
</feature>
<feature type="transmembrane region" description="Helical" evidence="1">
    <location>
        <begin position="141"/>
        <end position="162"/>
    </location>
</feature>
<sequence length="270" mass="29123">MKGLKNFLKGIAVGVATLVPGVSGGTMAIILGIYDDLIHAISSFFKDWKKHTKLLLEIGFGGILGILLFSRLLENALNKYPHIMRFLFMGIIIGGLPLLYRKATASGKRDKKDFIFAILGFTMVLLLSAEPTVTTTMATSQGILSMVFLFIAGIVMAIALVLPGISGSFMLLVLGLYNVTLNAINDLNIPFLIPFGLGIVVGTLATTKIIESFLQKHPNKAYMLIIGFVVGSLLPVFPGVPSTSQLIPSAMVFIIGFIMIFWLGKKGITD</sequence>
<feature type="transmembrane region" description="Helical" evidence="1">
    <location>
        <begin position="12"/>
        <end position="34"/>
    </location>
</feature>